<dbReference type="InterPro" id="IPR051105">
    <property type="entry name" value="WWC/KIBRA_Hippo_Reg"/>
</dbReference>
<feature type="region of interest" description="Disordered" evidence="1">
    <location>
        <begin position="58"/>
        <end position="111"/>
    </location>
</feature>
<gene>
    <name evidence="2" type="ORF">KIW84_035904</name>
</gene>
<proteinExistence type="predicted"/>
<protein>
    <recommendedName>
        <fullName evidence="4">WW domain-containing protein</fullName>
    </recommendedName>
</protein>
<dbReference type="InterPro" id="IPR036020">
    <property type="entry name" value="WW_dom_sf"/>
</dbReference>
<dbReference type="EMBL" id="JAMSHJ010000003">
    <property type="protein sequence ID" value="KAI5431939.1"/>
    <property type="molecule type" value="Genomic_DNA"/>
</dbReference>
<dbReference type="PANTHER" id="PTHR14791">
    <property type="entry name" value="BOMB/KIRA PROTEINS"/>
    <property type="match status" value="1"/>
</dbReference>
<evidence type="ECO:0000313" key="2">
    <source>
        <dbReference type="EMBL" id="KAI5431939.1"/>
    </source>
</evidence>
<dbReference type="AlphaFoldDB" id="A0A9D4Y3F3"/>
<dbReference type="PANTHER" id="PTHR14791:SF29">
    <property type="entry name" value="PROTEIN KIBRA"/>
    <property type="match status" value="1"/>
</dbReference>
<feature type="non-terminal residue" evidence="2">
    <location>
        <position position="1"/>
    </location>
</feature>
<dbReference type="Proteomes" id="UP001058974">
    <property type="component" value="Chromosome 3"/>
</dbReference>
<feature type="region of interest" description="Disordered" evidence="1">
    <location>
        <begin position="159"/>
        <end position="185"/>
    </location>
</feature>
<sequence>PISNLIPFTKSLKPQTCSFALVLIASKLSLSLSSLSAPNMEAITASLERSLQNCSLNNHHHHHHQQNGRRQDDGSATTDAPAAEGEGGGIGISSTSSEDNHPISNNNNNNSDTTLELNSHISLPYHWEQCLDLKTGEIYYLNWRNGMKAKEDPRIVAERDCEQQESESEDDEEEEESLYEDSEECSSECSTNERGEVIEKENVLVVAGCKSCLMYFMVPKQVEDCPKCNGQLLHFDRSENCSP</sequence>
<name>A0A9D4Y3F3_PEA</name>
<evidence type="ECO:0000313" key="3">
    <source>
        <dbReference type="Proteomes" id="UP001058974"/>
    </source>
</evidence>
<keyword evidence="3" id="KW-1185">Reference proteome</keyword>
<accession>A0A9D4Y3F3</accession>
<dbReference type="Gramene" id="Psat03G0590400-T1">
    <property type="protein sequence ID" value="KAI5431939.1"/>
    <property type="gene ID" value="KIW84_035904"/>
</dbReference>
<feature type="compositionally biased region" description="Basic residues" evidence="1">
    <location>
        <begin position="58"/>
        <end position="67"/>
    </location>
</feature>
<dbReference type="SUPFAM" id="SSF51045">
    <property type="entry name" value="WW domain"/>
    <property type="match status" value="1"/>
</dbReference>
<evidence type="ECO:0008006" key="4">
    <source>
        <dbReference type="Google" id="ProtNLM"/>
    </source>
</evidence>
<feature type="compositionally biased region" description="Acidic residues" evidence="1">
    <location>
        <begin position="163"/>
        <end position="185"/>
    </location>
</feature>
<reference evidence="2 3" key="1">
    <citation type="journal article" date="2022" name="Nat. Genet.">
        <title>Improved pea reference genome and pan-genome highlight genomic features and evolutionary characteristics.</title>
        <authorList>
            <person name="Yang T."/>
            <person name="Liu R."/>
            <person name="Luo Y."/>
            <person name="Hu S."/>
            <person name="Wang D."/>
            <person name="Wang C."/>
            <person name="Pandey M.K."/>
            <person name="Ge S."/>
            <person name="Xu Q."/>
            <person name="Li N."/>
            <person name="Li G."/>
            <person name="Huang Y."/>
            <person name="Saxena R.K."/>
            <person name="Ji Y."/>
            <person name="Li M."/>
            <person name="Yan X."/>
            <person name="He Y."/>
            <person name="Liu Y."/>
            <person name="Wang X."/>
            <person name="Xiang C."/>
            <person name="Varshney R.K."/>
            <person name="Ding H."/>
            <person name="Gao S."/>
            <person name="Zong X."/>
        </authorList>
    </citation>
    <scope>NUCLEOTIDE SEQUENCE [LARGE SCALE GENOMIC DNA]</scope>
    <source>
        <strain evidence="2 3">cv. Zhongwan 6</strain>
    </source>
</reference>
<evidence type="ECO:0000256" key="1">
    <source>
        <dbReference type="SAM" id="MobiDB-lite"/>
    </source>
</evidence>
<comment type="caution">
    <text evidence="2">The sequence shown here is derived from an EMBL/GenBank/DDBJ whole genome shotgun (WGS) entry which is preliminary data.</text>
</comment>
<organism evidence="2 3">
    <name type="scientific">Pisum sativum</name>
    <name type="common">Garden pea</name>
    <name type="synonym">Lathyrus oleraceus</name>
    <dbReference type="NCBI Taxonomy" id="3888"/>
    <lineage>
        <taxon>Eukaryota</taxon>
        <taxon>Viridiplantae</taxon>
        <taxon>Streptophyta</taxon>
        <taxon>Embryophyta</taxon>
        <taxon>Tracheophyta</taxon>
        <taxon>Spermatophyta</taxon>
        <taxon>Magnoliopsida</taxon>
        <taxon>eudicotyledons</taxon>
        <taxon>Gunneridae</taxon>
        <taxon>Pentapetalae</taxon>
        <taxon>rosids</taxon>
        <taxon>fabids</taxon>
        <taxon>Fabales</taxon>
        <taxon>Fabaceae</taxon>
        <taxon>Papilionoideae</taxon>
        <taxon>50 kb inversion clade</taxon>
        <taxon>NPAAA clade</taxon>
        <taxon>Hologalegina</taxon>
        <taxon>IRL clade</taxon>
        <taxon>Fabeae</taxon>
        <taxon>Lathyrus</taxon>
    </lineage>
</organism>